<dbReference type="InterPro" id="IPR001269">
    <property type="entry name" value="DUS_fam"/>
</dbReference>
<dbReference type="SUPFAM" id="SSF51395">
    <property type="entry name" value="FMN-linked oxidoreductases"/>
    <property type="match status" value="1"/>
</dbReference>
<evidence type="ECO:0000256" key="4">
    <source>
        <dbReference type="ARBA" id="ARBA00022643"/>
    </source>
</evidence>
<dbReference type="InterPro" id="IPR035587">
    <property type="entry name" value="DUS-like_FMN-bd"/>
</dbReference>
<comment type="catalytic activity">
    <reaction evidence="9">
        <text>5,6-dihydrouridine(20) in tRNA + NADP(+) = uridine(20) in tRNA + NADPH + H(+)</text>
        <dbReference type="Rhea" id="RHEA:53336"/>
        <dbReference type="Rhea" id="RHEA-COMP:13533"/>
        <dbReference type="Rhea" id="RHEA-COMP:13534"/>
        <dbReference type="ChEBI" id="CHEBI:15378"/>
        <dbReference type="ChEBI" id="CHEBI:57783"/>
        <dbReference type="ChEBI" id="CHEBI:58349"/>
        <dbReference type="ChEBI" id="CHEBI:65315"/>
        <dbReference type="ChEBI" id="CHEBI:74443"/>
        <dbReference type="EC" id="1.3.1.91"/>
    </reaction>
</comment>
<comment type="cofactor">
    <cofactor evidence="1 9 10 12">
        <name>FMN</name>
        <dbReference type="ChEBI" id="CHEBI:58210"/>
    </cofactor>
</comment>
<evidence type="ECO:0000256" key="1">
    <source>
        <dbReference type="ARBA" id="ARBA00001917"/>
    </source>
</evidence>
<gene>
    <name evidence="9 14" type="primary">dusA</name>
    <name evidence="14" type="ORF">LMI_1580</name>
</gene>
<evidence type="ECO:0000256" key="8">
    <source>
        <dbReference type="ARBA" id="ARBA00023002"/>
    </source>
</evidence>
<keyword evidence="12" id="KW-0547">Nucleotide-binding</keyword>
<proteinExistence type="inferred from homology"/>
<dbReference type="GO" id="GO:0050660">
    <property type="term" value="F:flavin adenine dinucleotide binding"/>
    <property type="evidence" value="ECO:0007669"/>
    <property type="project" value="InterPro"/>
</dbReference>
<comment type="caution">
    <text evidence="9">Lacks conserved residue(s) required for the propagation of feature annotation.</text>
</comment>
<accession>A0A098GFW6</accession>
<keyword evidence="8 9" id="KW-0560">Oxidoreductase</keyword>
<dbReference type="Gene3D" id="1.20.120.1460">
    <property type="match status" value="1"/>
</dbReference>
<evidence type="ECO:0000256" key="11">
    <source>
        <dbReference type="PIRSR" id="PIRSR006621-1"/>
    </source>
</evidence>
<comment type="catalytic activity">
    <reaction evidence="9">
        <text>5,6-dihydrouridine(20a) in tRNA + NAD(+) = uridine(20a) in tRNA + NADH + H(+)</text>
        <dbReference type="Rhea" id="RHEA:53348"/>
        <dbReference type="Rhea" id="RHEA-COMP:13535"/>
        <dbReference type="Rhea" id="RHEA-COMP:13536"/>
        <dbReference type="ChEBI" id="CHEBI:15378"/>
        <dbReference type="ChEBI" id="CHEBI:57540"/>
        <dbReference type="ChEBI" id="CHEBI:57945"/>
        <dbReference type="ChEBI" id="CHEBI:65315"/>
        <dbReference type="ChEBI" id="CHEBI:74443"/>
    </reaction>
</comment>
<dbReference type="GO" id="GO:0102264">
    <property type="term" value="F:tRNA-dihydrouridine20 synthase activity"/>
    <property type="evidence" value="ECO:0007669"/>
    <property type="project" value="UniProtKB-EC"/>
</dbReference>
<dbReference type="InterPro" id="IPR013785">
    <property type="entry name" value="Aldolase_TIM"/>
</dbReference>
<reference evidence="15" key="1">
    <citation type="submission" date="2014-09" db="EMBL/GenBank/DDBJ databases">
        <authorList>
            <person name="Gomez-Valero L."/>
        </authorList>
    </citation>
    <scope>NUCLEOTIDE SEQUENCE [LARGE SCALE GENOMIC DNA]</scope>
    <source>
        <strain evidence="15">ATCC33218</strain>
    </source>
</reference>
<evidence type="ECO:0000256" key="9">
    <source>
        <dbReference type="HAMAP-Rule" id="MF_02041"/>
    </source>
</evidence>
<keyword evidence="7 9" id="KW-0694">RNA-binding</keyword>
<evidence type="ECO:0000256" key="2">
    <source>
        <dbReference type="ARBA" id="ARBA00022555"/>
    </source>
</evidence>
<dbReference type="EC" id="1.3.1.91" evidence="9"/>
<dbReference type="Gene3D" id="3.20.20.70">
    <property type="entry name" value="Aldolase class I"/>
    <property type="match status" value="1"/>
</dbReference>
<dbReference type="InterPro" id="IPR018517">
    <property type="entry name" value="tRNA_hU_synthase_CS"/>
</dbReference>
<dbReference type="PANTHER" id="PTHR42907">
    <property type="entry name" value="FMN-LINKED OXIDOREDUCTASES SUPERFAMILY PROTEIN"/>
    <property type="match status" value="1"/>
</dbReference>
<comment type="catalytic activity">
    <reaction evidence="9">
        <text>5,6-dihydrouridine(20a) in tRNA + NADP(+) = uridine(20a) in tRNA + NADPH + H(+)</text>
        <dbReference type="Rhea" id="RHEA:53344"/>
        <dbReference type="Rhea" id="RHEA-COMP:13535"/>
        <dbReference type="Rhea" id="RHEA-COMP:13536"/>
        <dbReference type="ChEBI" id="CHEBI:15378"/>
        <dbReference type="ChEBI" id="CHEBI:57783"/>
        <dbReference type="ChEBI" id="CHEBI:58349"/>
        <dbReference type="ChEBI" id="CHEBI:65315"/>
        <dbReference type="ChEBI" id="CHEBI:74443"/>
    </reaction>
</comment>
<dbReference type="Proteomes" id="UP000032414">
    <property type="component" value="Chromosome I"/>
</dbReference>
<evidence type="ECO:0000313" key="15">
    <source>
        <dbReference type="Proteomes" id="UP000032414"/>
    </source>
</evidence>
<organism evidence="14 15">
    <name type="scientific">Legionella micdadei</name>
    <name type="common">Tatlockia micdadei</name>
    <dbReference type="NCBI Taxonomy" id="451"/>
    <lineage>
        <taxon>Bacteria</taxon>
        <taxon>Pseudomonadati</taxon>
        <taxon>Pseudomonadota</taxon>
        <taxon>Gammaproteobacteria</taxon>
        <taxon>Legionellales</taxon>
        <taxon>Legionellaceae</taxon>
        <taxon>Legionella</taxon>
    </lineage>
</organism>
<keyword evidence="5 9" id="KW-0819">tRNA processing</keyword>
<feature type="active site" description="Proton donor" evidence="9 11">
    <location>
        <position position="98"/>
    </location>
</feature>
<sequence>MNLPKPALISPLSIAPMIDWTYTHFRVFMRHIAPNALLYTEMQTAGAIENNPNRALSFKSMEHPLALQLGGADKQKLAHCAKIAEEKGFAEINLNLGCPSDRVQAGRFGACLMAEPELVADCIVNLKQAVSIPVTAKTRIGIDHQDSYEFFSTFVHKLIAAGCDKLIVHARKAWLRGLNPKQNRTIPPVHYDFVYRIKEEIPKIPVVINGNINTVHEINNHMDYVDGVMLGRLACQNPYALMAIQHYFFPETAIRSRTEIFSEYMDYVRTQLEEGIALGLLLKPVFNLAYGLPGAKHWKELLIQAQQQKEVEKLAQAISMLAQLEQESRVGEV</sequence>
<feature type="binding site" evidence="9 12">
    <location>
        <begin position="231"/>
        <end position="232"/>
    </location>
    <ligand>
        <name>FMN</name>
        <dbReference type="ChEBI" id="CHEBI:58210"/>
    </ligand>
</feature>
<feature type="domain" description="DUS-like FMN-binding" evidence="13">
    <location>
        <begin position="14"/>
        <end position="318"/>
    </location>
</feature>
<dbReference type="PANTHER" id="PTHR42907:SF1">
    <property type="entry name" value="FMN-LINKED OXIDOREDUCTASES SUPERFAMILY PROTEIN"/>
    <property type="match status" value="1"/>
</dbReference>
<protein>
    <recommendedName>
        <fullName evidence="9">tRNA-dihydrouridine(20/20a) synthase</fullName>
        <ecNumber evidence="9">1.3.1.91</ecNumber>
    </recommendedName>
    <alternativeName>
        <fullName evidence="9">U20-specific dihydrouridine synthase</fullName>
        <shortName evidence="9">U20-specific Dus</shortName>
    </alternativeName>
    <alternativeName>
        <fullName evidence="9">tRNA-dihydrouridine synthase A</fullName>
    </alternativeName>
</protein>
<comment type="function">
    <text evidence="9">Catalyzes the synthesis of 5,6-dihydrouridine (D), a modified base found in the D-loop of most tRNAs, via the reduction of the C5-C6 double bond in target uridines. Specifically modifies U20 and U20a in tRNAs.</text>
</comment>
<feature type="site" description="Interacts with tRNA" evidence="9">
    <location>
        <position position="95"/>
    </location>
</feature>
<evidence type="ECO:0000256" key="12">
    <source>
        <dbReference type="PIRSR" id="PIRSR006621-2"/>
    </source>
</evidence>
<keyword evidence="2 9" id="KW-0820">tRNA-binding</keyword>
<evidence type="ECO:0000259" key="13">
    <source>
        <dbReference type="Pfam" id="PF01207"/>
    </source>
</evidence>
<feature type="binding site" evidence="9 12">
    <location>
        <position position="169"/>
    </location>
    <ligand>
        <name>FMN</name>
        <dbReference type="ChEBI" id="CHEBI:58210"/>
    </ligand>
</feature>
<comment type="similarity">
    <text evidence="9">Belongs to the Dus family. DusA subfamily.</text>
</comment>
<dbReference type="Pfam" id="PF01207">
    <property type="entry name" value="Dus"/>
    <property type="match status" value="1"/>
</dbReference>
<dbReference type="KEGG" id="tmc:LMI_1580"/>
<evidence type="ECO:0000256" key="7">
    <source>
        <dbReference type="ARBA" id="ARBA00022884"/>
    </source>
</evidence>
<dbReference type="GO" id="GO:0102266">
    <property type="term" value="F:tRNA-dihydrouridine20a synthase activity"/>
    <property type="evidence" value="ECO:0007669"/>
    <property type="project" value="RHEA"/>
</dbReference>
<keyword evidence="4 9" id="KW-0288">FMN</keyword>
<name>A0A098GFW6_LEGMI</name>
<evidence type="ECO:0000256" key="6">
    <source>
        <dbReference type="ARBA" id="ARBA00022857"/>
    </source>
</evidence>
<comment type="similarity">
    <text evidence="10">Belongs to the dus family.</text>
</comment>
<dbReference type="PROSITE" id="PS01136">
    <property type="entry name" value="UPF0034"/>
    <property type="match status" value="1"/>
</dbReference>
<feature type="site" description="Interacts with tRNA" evidence="9">
    <location>
        <position position="184"/>
    </location>
</feature>
<feature type="binding site" evidence="9 12">
    <location>
        <position position="137"/>
    </location>
    <ligand>
        <name>FMN</name>
        <dbReference type="ChEBI" id="CHEBI:58210"/>
    </ligand>
</feature>
<dbReference type="GO" id="GO:0000049">
    <property type="term" value="F:tRNA binding"/>
    <property type="evidence" value="ECO:0007669"/>
    <property type="project" value="UniProtKB-UniRule"/>
</dbReference>
<dbReference type="PIRSF" id="PIRSF006621">
    <property type="entry name" value="Dus"/>
    <property type="match status" value="1"/>
</dbReference>
<dbReference type="HOGENOM" id="CLU_013299_2_1_6"/>
<dbReference type="InterPro" id="IPR004653">
    <property type="entry name" value="DusA"/>
</dbReference>
<keyword evidence="6 9" id="KW-0521">NADP</keyword>
<dbReference type="AlphaFoldDB" id="A0A098GFW6"/>
<evidence type="ECO:0000256" key="10">
    <source>
        <dbReference type="PIRNR" id="PIRNR006621"/>
    </source>
</evidence>
<evidence type="ECO:0000313" key="14">
    <source>
        <dbReference type="EMBL" id="CEG60880.1"/>
    </source>
</evidence>
<keyword evidence="3 9" id="KW-0285">Flavoprotein</keyword>
<dbReference type="GO" id="GO:0010181">
    <property type="term" value="F:FMN binding"/>
    <property type="evidence" value="ECO:0007669"/>
    <property type="project" value="UniProtKB-UniRule"/>
</dbReference>
<evidence type="ECO:0000256" key="3">
    <source>
        <dbReference type="ARBA" id="ARBA00022630"/>
    </source>
</evidence>
<comment type="catalytic activity">
    <reaction evidence="9">
        <text>5,6-dihydrouridine(20) in tRNA + NAD(+) = uridine(20) in tRNA + NADH + H(+)</text>
        <dbReference type="Rhea" id="RHEA:53340"/>
        <dbReference type="Rhea" id="RHEA-COMP:13533"/>
        <dbReference type="Rhea" id="RHEA-COMP:13534"/>
        <dbReference type="ChEBI" id="CHEBI:15378"/>
        <dbReference type="ChEBI" id="CHEBI:57540"/>
        <dbReference type="ChEBI" id="CHEBI:57945"/>
        <dbReference type="ChEBI" id="CHEBI:65315"/>
        <dbReference type="ChEBI" id="CHEBI:74443"/>
        <dbReference type="EC" id="1.3.1.91"/>
    </reaction>
</comment>
<feature type="site" description="Interacts with tRNA; defines subfamily-specific binding signature" evidence="9">
    <location>
        <position position="181"/>
    </location>
</feature>
<dbReference type="STRING" id="451.B6N58_07695"/>
<dbReference type="CDD" id="cd02801">
    <property type="entry name" value="DUS_like_FMN"/>
    <property type="match status" value="1"/>
</dbReference>
<dbReference type="NCBIfam" id="NF008774">
    <property type="entry name" value="PRK11815.1"/>
    <property type="match status" value="1"/>
</dbReference>
<dbReference type="EMBL" id="LN614830">
    <property type="protein sequence ID" value="CEG60880.1"/>
    <property type="molecule type" value="Genomic_DNA"/>
</dbReference>
<feature type="binding site" evidence="9 12">
    <location>
        <position position="68"/>
    </location>
    <ligand>
        <name>FMN</name>
        <dbReference type="ChEBI" id="CHEBI:58210"/>
    </ligand>
</feature>
<evidence type="ECO:0000256" key="5">
    <source>
        <dbReference type="ARBA" id="ARBA00022694"/>
    </source>
</evidence>
<dbReference type="HAMAP" id="MF_02041">
    <property type="entry name" value="DusA_subfam"/>
    <property type="match status" value="1"/>
</dbReference>